<dbReference type="PANTHER" id="PTHR30461">
    <property type="entry name" value="DNA-INVERTASE FROM LAMBDOID PROPHAGE"/>
    <property type="match status" value="1"/>
</dbReference>
<dbReference type="InterPro" id="IPR011109">
    <property type="entry name" value="DNA_bind_recombinase_dom"/>
</dbReference>
<dbReference type="InterPro" id="IPR006119">
    <property type="entry name" value="Resolv_N"/>
</dbReference>
<proteinExistence type="predicted"/>
<feature type="domain" description="Recombinase" evidence="7">
    <location>
        <begin position="175"/>
        <end position="304"/>
    </location>
</feature>
<evidence type="ECO:0000259" key="7">
    <source>
        <dbReference type="PROSITE" id="PS51737"/>
    </source>
</evidence>
<dbReference type="Pfam" id="PF07508">
    <property type="entry name" value="Recombinase"/>
    <property type="match status" value="1"/>
</dbReference>
<keyword evidence="1" id="KW-0229">DNA integration</keyword>
<dbReference type="InterPro" id="IPR006118">
    <property type="entry name" value="Recombinase_CS"/>
</dbReference>
<dbReference type="InterPro" id="IPR036162">
    <property type="entry name" value="Resolvase-like_N_sf"/>
</dbReference>
<dbReference type="InterPro" id="IPR050639">
    <property type="entry name" value="SSR_resolvase"/>
</dbReference>
<dbReference type="Gene3D" id="3.40.50.1390">
    <property type="entry name" value="Resolvase, N-terminal catalytic domain"/>
    <property type="match status" value="1"/>
</dbReference>
<gene>
    <name evidence="8" type="ORF">AVDCRST_MAG77-2037</name>
</gene>
<dbReference type="PANTHER" id="PTHR30461:SF23">
    <property type="entry name" value="DNA RECOMBINASE-RELATED"/>
    <property type="match status" value="1"/>
</dbReference>
<keyword evidence="3" id="KW-0233">DNA recombination</keyword>
<feature type="active site" description="O-(5'-phospho-DNA)-serine intermediate" evidence="4 5">
    <location>
        <position position="26"/>
    </location>
</feature>
<evidence type="ECO:0000256" key="5">
    <source>
        <dbReference type="PROSITE-ProRule" id="PRU10137"/>
    </source>
</evidence>
<name>A0A6J4IEC6_9CHLR</name>
<accession>A0A6J4IEC6</accession>
<dbReference type="PROSITE" id="PS51736">
    <property type="entry name" value="RECOMBINASES_3"/>
    <property type="match status" value="1"/>
</dbReference>
<dbReference type="GO" id="GO:0003677">
    <property type="term" value="F:DNA binding"/>
    <property type="evidence" value="ECO:0007669"/>
    <property type="project" value="UniProtKB-KW"/>
</dbReference>
<dbReference type="GO" id="GO:0000150">
    <property type="term" value="F:DNA strand exchange activity"/>
    <property type="evidence" value="ECO:0007669"/>
    <property type="project" value="InterPro"/>
</dbReference>
<evidence type="ECO:0000256" key="3">
    <source>
        <dbReference type="ARBA" id="ARBA00023172"/>
    </source>
</evidence>
<feature type="domain" description="Resolvase/invertase-type recombinase catalytic" evidence="6">
    <location>
        <begin position="18"/>
        <end position="166"/>
    </location>
</feature>
<dbReference type="PROSITE" id="PS51737">
    <property type="entry name" value="RECOMBINASE_DNA_BIND"/>
    <property type="match status" value="1"/>
</dbReference>
<dbReference type="CDD" id="cd00338">
    <property type="entry name" value="Ser_Recombinase"/>
    <property type="match status" value="1"/>
</dbReference>
<organism evidence="8">
    <name type="scientific">uncultured Chloroflexota bacterium</name>
    <dbReference type="NCBI Taxonomy" id="166587"/>
    <lineage>
        <taxon>Bacteria</taxon>
        <taxon>Bacillati</taxon>
        <taxon>Chloroflexota</taxon>
        <taxon>environmental samples</taxon>
    </lineage>
</organism>
<evidence type="ECO:0000256" key="4">
    <source>
        <dbReference type="PIRSR" id="PIRSR606118-50"/>
    </source>
</evidence>
<evidence type="ECO:0000256" key="1">
    <source>
        <dbReference type="ARBA" id="ARBA00022908"/>
    </source>
</evidence>
<evidence type="ECO:0000313" key="8">
    <source>
        <dbReference type="EMBL" id="CAA9250241.1"/>
    </source>
</evidence>
<dbReference type="SMART" id="SM00857">
    <property type="entry name" value="Resolvase"/>
    <property type="match status" value="1"/>
</dbReference>
<dbReference type="GO" id="GO:0015074">
    <property type="term" value="P:DNA integration"/>
    <property type="evidence" value="ECO:0007669"/>
    <property type="project" value="UniProtKB-KW"/>
</dbReference>
<protein>
    <recommendedName>
        <fullName evidence="9">Recombinase family protein</fullName>
    </recommendedName>
</protein>
<dbReference type="PROSITE" id="PS00397">
    <property type="entry name" value="RECOMBINASES_1"/>
    <property type="match status" value="1"/>
</dbReference>
<sequence>MATPKSKRGTQPESAVKRAALYLRVSTGRQEEEGTSLTSQEQRCREYAAERGYVVADEHVYREVFSGSELWQRPQLTRLRDAVRRHEADTVVAFAIDRLSRDPVDLGVVLSEAEHAGATVEFVSEPLDNSSEGQLIQFIKGYSAKLEREKIRERAIRGMRTRAESGRLLPGGSALYGYRYTADRSTYEVNPDTAAVVRRVFALSLAGGTLRGIAMQLTREHVPTPGAAAGAVWKFTTVRRVLTAEAYTGAHASFRYVTEKDRQRGIYRKGDRPEADRIAHAVPALIDEATFAAVQERLRLNQQHATRNNHNAEAALLRAGYVTCGHCGRSMAAQKHGGRNRQNRLYYLCTRKSEPGSTCKHGISVDRLDAAVWGRVEALLTQPDTIARELERMRGEDPSTADLDAVERSLSGIAREQRNYVENLGKVSGDAANLIASKLNALETQRAHLAAEREAILARSRGWEEAQRRLDDIQTWCRTVAANVETLTY</sequence>
<evidence type="ECO:0008006" key="9">
    <source>
        <dbReference type="Google" id="ProtNLM"/>
    </source>
</evidence>
<dbReference type="InterPro" id="IPR025827">
    <property type="entry name" value="Zn_ribbon_recom_dom"/>
</dbReference>
<keyword evidence="2" id="KW-0238">DNA-binding</keyword>
<dbReference type="Pfam" id="PF13408">
    <property type="entry name" value="Zn_ribbon_recom"/>
    <property type="match status" value="1"/>
</dbReference>
<dbReference type="EMBL" id="CADCTC010000123">
    <property type="protein sequence ID" value="CAA9250241.1"/>
    <property type="molecule type" value="Genomic_DNA"/>
</dbReference>
<dbReference type="InterPro" id="IPR038109">
    <property type="entry name" value="DNA_bind_recomb_sf"/>
</dbReference>
<dbReference type="Pfam" id="PF00239">
    <property type="entry name" value="Resolvase"/>
    <property type="match status" value="1"/>
</dbReference>
<dbReference type="AlphaFoldDB" id="A0A6J4IEC6"/>
<evidence type="ECO:0000259" key="6">
    <source>
        <dbReference type="PROSITE" id="PS51736"/>
    </source>
</evidence>
<dbReference type="Gene3D" id="3.90.1750.20">
    <property type="entry name" value="Putative Large Serine Recombinase, Chain B, Domain 2"/>
    <property type="match status" value="1"/>
</dbReference>
<reference evidence="8" key="1">
    <citation type="submission" date="2020-02" db="EMBL/GenBank/DDBJ databases">
        <authorList>
            <person name="Meier V. D."/>
        </authorList>
    </citation>
    <scope>NUCLEOTIDE SEQUENCE</scope>
    <source>
        <strain evidence="8">AVDCRST_MAG77</strain>
    </source>
</reference>
<evidence type="ECO:0000256" key="2">
    <source>
        <dbReference type="ARBA" id="ARBA00023125"/>
    </source>
</evidence>
<dbReference type="SUPFAM" id="SSF53041">
    <property type="entry name" value="Resolvase-like"/>
    <property type="match status" value="1"/>
</dbReference>